<dbReference type="AlphaFoldDB" id="A0A672I1D7"/>
<evidence type="ECO:0000256" key="1">
    <source>
        <dbReference type="ARBA" id="ARBA00007896"/>
    </source>
</evidence>
<reference evidence="4" key="3">
    <citation type="submission" date="2025-09" db="UniProtKB">
        <authorList>
            <consortium name="Ensembl"/>
        </authorList>
    </citation>
    <scope>IDENTIFICATION</scope>
</reference>
<dbReference type="InterPro" id="IPR038021">
    <property type="entry name" value="Putative_hydro-lyase"/>
</dbReference>
<dbReference type="PANTHER" id="PTHR32022">
    <property type="entry name" value="D-GLUTAMATE CYCLASE, MITOCHONDRIAL"/>
    <property type="match status" value="1"/>
</dbReference>
<dbReference type="FunFam" id="3.30.2040.10:FF:000001">
    <property type="entry name" value="D-glutamate cyclase, mitochondrial"/>
    <property type="match status" value="1"/>
</dbReference>
<dbReference type="SUPFAM" id="SSF160920">
    <property type="entry name" value="PSTPO5379-like"/>
    <property type="match status" value="1"/>
</dbReference>
<feature type="domain" description="D-glutamate cyclase-like C-terminal" evidence="3">
    <location>
        <begin position="307"/>
        <end position="620"/>
    </location>
</feature>
<dbReference type="Gene3D" id="3.40.1640.10">
    <property type="entry name" value="PSTPO5379-like"/>
    <property type="match status" value="1"/>
</dbReference>
<dbReference type="OrthoDB" id="10262538at2759"/>
<dbReference type="Ensembl" id="ENSSFAT00005036789.1">
    <property type="protein sequence ID" value="ENSSFAP00005035451.1"/>
    <property type="gene ID" value="ENSSFAG00005017579.1"/>
</dbReference>
<proteinExistence type="inferred from homology"/>
<dbReference type="FunFam" id="3.40.1640.10:FF:000001">
    <property type="entry name" value="D-glutamate cyclase, mitochondrial"/>
    <property type="match status" value="1"/>
</dbReference>
<dbReference type="GeneID" id="115406608"/>
<evidence type="ECO:0000259" key="3">
    <source>
        <dbReference type="Pfam" id="PF14336"/>
    </source>
</evidence>
<gene>
    <name evidence="4" type="primary">dglucy</name>
</gene>
<sequence>MLSAVRAARRSFRSFRTFSSAAMHKGYQQANVVVLPHHLADDFEAFCRSNPAPLPLLYRSKLGETGCPPLAQHADIRTDISQYCVYQEGRLVQSVSSLQSYSGEPGTVSKQQDGRPGPLSDMVSFYLGCSFGFEGKLKDAGVPVRNVEQGSNVSMYRTAVGCVPAGPFRCPLVVTMRPIPAAMLDQAVQATHLNPVAHGAPVHIGDPALLGIKDLSKPEYGDAVELQPGDVPAFWACGVTAIEAILSSKPSLAFSHSPGCMFVTDIPDSPPSRATDGKLTPLCFEVSQSPLLYSLASQHVVEKIRELENVIGEDPGDRGIRALFVQDELLRSCLALSHSSSVAITTGFPTHYMHNPPDETDGPPGAIAIATMLLSLGKRVTMVTDKRAVEMNKALIDQAVKNGVLKSHIPLVTFDGSGPESAQRFLCVDGDPSKPRFDHLLAIERTGRASDGNYYNMRAINIKHLVDPIDDLFIAAKNIPGISTTGIGDGGNELGMGKVKDRVISLMPKGDLIACDVPADYAITAGVSNWGGYAVACGLYLLQACPSHRRYLKRGLGPEREPPQEHLQDWIANLPSVEKEESFLATLVDFGIRSGKTAHLAMEVDGLTFHPTHSDIITRLLEVTNRKSP</sequence>
<keyword evidence="2" id="KW-0456">Lyase</keyword>
<dbReference type="FunCoup" id="A0A672I1D7">
    <property type="interactions" value="268"/>
</dbReference>
<dbReference type="InterPro" id="IPR025504">
    <property type="entry name" value="GLUCM_C"/>
</dbReference>
<comment type="similarity">
    <text evidence="1">Belongs to the D-glutamate cyclase family.</text>
</comment>
<accession>A0A672I1D7</accession>
<evidence type="ECO:0000313" key="4">
    <source>
        <dbReference type="Ensembl" id="ENSSFAP00005035451.1"/>
    </source>
</evidence>
<dbReference type="PANTHER" id="PTHR32022:SF10">
    <property type="entry name" value="D-GLUTAMATE CYCLASE, MITOCHONDRIAL"/>
    <property type="match status" value="1"/>
</dbReference>
<dbReference type="GO" id="GO:0047820">
    <property type="term" value="F:D-glutamate cyclase activity"/>
    <property type="evidence" value="ECO:0007669"/>
    <property type="project" value="TreeGrafter"/>
</dbReference>
<evidence type="ECO:0000256" key="2">
    <source>
        <dbReference type="ARBA" id="ARBA00023239"/>
    </source>
</evidence>
<dbReference type="InParanoid" id="A0A672I1D7"/>
<dbReference type="CTD" id="80017"/>
<dbReference type="GO" id="GO:0006536">
    <property type="term" value="P:glutamate metabolic process"/>
    <property type="evidence" value="ECO:0007669"/>
    <property type="project" value="TreeGrafter"/>
</dbReference>
<dbReference type="Pfam" id="PF14336">
    <property type="entry name" value="GLUCM-like_C"/>
    <property type="match status" value="1"/>
</dbReference>
<reference evidence="4" key="2">
    <citation type="submission" date="2025-08" db="UniProtKB">
        <authorList>
            <consortium name="Ensembl"/>
        </authorList>
    </citation>
    <scope>IDENTIFICATION</scope>
</reference>
<evidence type="ECO:0000313" key="5">
    <source>
        <dbReference type="Proteomes" id="UP000472267"/>
    </source>
</evidence>
<name>A0A672I1D7_SALFA</name>
<protein>
    <recommendedName>
        <fullName evidence="3">D-glutamate cyclase-like C-terminal domain-containing protein</fullName>
    </recommendedName>
</protein>
<dbReference type="Pfam" id="PF07286">
    <property type="entry name" value="D-Glu_cyclase"/>
    <property type="match status" value="1"/>
</dbReference>
<reference evidence="4" key="1">
    <citation type="submission" date="2019-06" db="EMBL/GenBank/DDBJ databases">
        <authorList>
            <consortium name="Wellcome Sanger Institute Data Sharing"/>
        </authorList>
    </citation>
    <scope>NUCLEOTIDE SEQUENCE [LARGE SCALE GENOMIC DNA]</scope>
</reference>
<dbReference type="InterPro" id="IPR009906">
    <property type="entry name" value="D-Glu_cyclase"/>
</dbReference>
<dbReference type="Proteomes" id="UP000472267">
    <property type="component" value="Chromosome 19"/>
</dbReference>
<dbReference type="RefSeq" id="XP_029972596.1">
    <property type="nucleotide sequence ID" value="XM_030116736.1"/>
</dbReference>
<keyword evidence="5" id="KW-1185">Reference proteome</keyword>
<dbReference type="OMA" id="HIGHPGL"/>
<dbReference type="Gene3D" id="3.30.2040.10">
    <property type="entry name" value="PSTPO5379-like domain"/>
    <property type="match status" value="1"/>
</dbReference>
<dbReference type="Gene3D" id="3.90.1640.20">
    <property type="entry name" value="TON_0340"/>
    <property type="match status" value="1"/>
</dbReference>
<dbReference type="RefSeq" id="XP_029972597.1">
    <property type="nucleotide sequence ID" value="XM_030116737.1"/>
</dbReference>
<organism evidence="4 5">
    <name type="scientific">Salarias fasciatus</name>
    <name type="common">Jewelled blenny</name>
    <name type="synonym">Blennius fasciatus</name>
    <dbReference type="NCBI Taxonomy" id="181472"/>
    <lineage>
        <taxon>Eukaryota</taxon>
        <taxon>Metazoa</taxon>
        <taxon>Chordata</taxon>
        <taxon>Craniata</taxon>
        <taxon>Vertebrata</taxon>
        <taxon>Euteleostomi</taxon>
        <taxon>Actinopterygii</taxon>
        <taxon>Neopterygii</taxon>
        <taxon>Teleostei</taxon>
        <taxon>Neoteleostei</taxon>
        <taxon>Acanthomorphata</taxon>
        <taxon>Ovalentaria</taxon>
        <taxon>Blenniimorphae</taxon>
        <taxon>Blenniiformes</taxon>
        <taxon>Blennioidei</taxon>
        <taxon>Blenniidae</taxon>
        <taxon>Salariinae</taxon>
        <taxon>Salarias</taxon>
    </lineage>
</organism>